<evidence type="ECO:0000259" key="1">
    <source>
        <dbReference type="SMART" id="SM00829"/>
    </source>
</evidence>
<dbReference type="EMBL" id="FOLL01000019">
    <property type="protein sequence ID" value="SFC68841.1"/>
    <property type="molecule type" value="Genomic_DNA"/>
</dbReference>
<proteinExistence type="predicted"/>
<sequence>MKAATYTRYGPPEVVSIREVKKPVPRADEVLVKIHATTVNRTDCGFRSAQYFISRLFSGLFAPKNKVLGCEFAGEVAEVGEAVTQFKVGDRVFGYDDSAFGAHAEYKTAQATGAIAIIPNQMSYEDAAPLTEGSHYAWCNIRAAKVKAGDTVMVYGATGAIGSAAVQLLKHVGAYVVAVAGTPNVDQVRALGADEVIDYLKQDFTATPHRFDFIFDAVGKRSFRECKPLLKRKGIYVSTELGKRSENIFLALTTPLSGNKRVLFPLPFIKKEDVLFLRELAESGAFKPLIDRTYDLEQIVDAYRYVETGQKIGNVVIRGLIKA</sequence>
<dbReference type="InterPro" id="IPR020843">
    <property type="entry name" value="ER"/>
</dbReference>
<dbReference type="OrthoDB" id="9787435at2"/>
<dbReference type="InterPro" id="IPR052733">
    <property type="entry name" value="Chloroplast_QOR"/>
</dbReference>
<dbReference type="PANTHER" id="PTHR44013">
    <property type="entry name" value="ZINC-TYPE ALCOHOL DEHYDROGENASE-LIKE PROTEIN C16A3.02C"/>
    <property type="match status" value="1"/>
</dbReference>
<dbReference type="Gene3D" id="3.90.180.10">
    <property type="entry name" value="Medium-chain alcohol dehydrogenases, catalytic domain"/>
    <property type="match status" value="1"/>
</dbReference>
<dbReference type="Pfam" id="PF08240">
    <property type="entry name" value="ADH_N"/>
    <property type="match status" value="1"/>
</dbReference>
<protein>
    <submittedName>
        <fullName evidence="2">NADPH:quinone reductase</fullName>
    </submittedName>
</protein>
<dbReference type="Pfam" id="PF13602">
    <property type="entry name" value="ADH_zinc_N_2"/>
    <property type="match status" value="1"/>
</dbReference>
<dbReference type="AlphaFoldDB" id="A0A1I1L758"/>
<reference evidence="2 3" key="1">
    <citation type="submission" date="2016-10" db="EMBL/GenBank/DDBJ databases">
        <authorList>
            <person name="de Groot N.N."/>
        </authorList>
    </citation>
    <scope>NUCLEOTIDE SEQUENCE [LARGE SCALE GENOMIC DNA]</scope>
    <source>
        <strain evidence="2 3">DSM 22900</strain>
    </source>
</reference>
<accession>A0A1I1L758</accession>
<dbReference type="CDD" id="cd08267">
    <property type="entry name" value="MDR1"/>
    <property type="match status" value="1"/>
</dbReference>
<dbReference type="SUPFAM" id="SSF51735">
    <property type="entry name" value="NAD(P)-binding Rossmann-fold domains"/>
    <property type="match status" value="1"/>
</dbReference>
<name>A0A1I1L758_9SPHI</name>
<dbReference type="Gene3D" id="3.40.50.720">
    <property type="entry name" value="NAD(P)-binding Rossmann-like Domain"/>
    <property type="match status" value="1"/>
</dbReference>
<evidence type="ECO:0000313" key="2">
    <source>
        <dbReference type="EMBL" id="SFC68841.1"/>
    </source>
</evidence>
<feature type="domain" description="Enoyl reductase (ER)" evidence="1">
    <location>
        <begin position="10"/>
        <end position="317"/>
    </location>
</feature>
<dbReference type="InterPro" id="IPR013154">
    <property type="entry name" value="ADH-like_N"/>
</dbReference>
<dbReference type="SMART" id="SM00829">
    <property type="entry name" value="PKS_ER"/>
    <property type="match status" value="1"/>
</dbReference>
<keyword evidence="3" id="KW-1185">Reference proteome</keyword>
<evidence type="ECO:0000313" key="3">
    <source>
        <dbReference type="Proteomes" id="UP000199577"/>
    </source>
</evidence>
<gene>
    <name evidence="2" type="ORF">SAMN05421747_11946</name>
</gene>
<dbReference type="RefSeq" id="WP_090974741.1">
    <property type="nucleotide sequence ID" value="NZ_FOLL01000019.1"/>
</dbReference>
<dbReference type="STRING" id="623281.SAMN05421747_11946"/>
<dbReference type="InterPro" id="IPR011032">
    <property type="entry name" value="GroES-like_sf"/>
</dbReference>
<dbReference type="GO" id="GO:0016491">
    <property type="term" value="F:oxidoreductase activity"/>
    <property type="evidence" value="ECO:0007669"/>
    <property type="project" value="InterPro"/>
</dbReference>
<dbReference type="Proteomes" id="UP000199577">
    <property type="component" value="Unassembled WGS sequence"/>
</dbReference>
<organism evidence="2 3">
    <name type="scientific">Parapedobacter composti</name>
    <dbReference type="NCBI Taxonomy" id="623281"/>
    <lineage>
        <taxon>Bacteria</taxon>
        <taxon>Pseudomonadati</taxon>
        <taxon>Bacteroidota</taxon>
        <taxon>Sphingobacteriia</taxon>
        <taxon>Sphingobacteriales</taxon>
        <taxon>Sphingobacteriaceae</taxon>
        <taxon>Parapedobacter</taxon>
    </lineage>
</organism>
<dbReference type="PANTHER" id="PTHR44013:SF1">
    <property type="entry name" value="ZINC-TYPE ALCOHOL DEHYDROGENASE-LIKE PROTEIN C16A3.02C"/>
    <property type="match status" value="1"/>
</dbReference>
<dbReference type="SUPFAM" id="SSF50129">
    <property type="entry name" value="GroES-like"/>
    <property type="match status" value="1"/>
</dbReference>
<dbReference type="InterPro" id="IPR036291">
    <property type="entry name" value="NAD(P)-bd_dom_sf"/>
</dbReference>